<dbReference type="SUPFAM" id="SSF82714">
    <property type="entry name" value="Multidrug efflux transporter AcrB TolC docking domain, DN and DC subdomains"/>
    <property type="match status" value="2"/>
</dbReference>
<dbReference type="Gene3D" id="3.30.70.1430">
    <property type="entry name" value="Multidrug efflux transporter AcrB pore domain"/>
    <property type="match status" value="2"/>
</dbReference>
<keyword evidence="6 9" id="KW-0812">Transmembrane</keyword>
<dbReference type="NCBIfam" id="TIGR00915">
    <property type="entry name" value="2A0602"/>
    <property type="match status" value="1"/>
</dbReference>
<keyword evidence="5 9" id="KW-0997">Cell inner membrane</keyword>
<dbReference type="FunFam" id="1.20.1640.10:FF:000001">
    <property type="entry name" value="Efflux pump membrane transporter"/>
    <property type="match status" value="1"/>
</dbReference>
<keyword evidence="11" id="KW-1185">Reference proteome</keyword>
<dbReference type="InterPro" id="IPR027463">
    <property type="entry name" value="AcrB_DN_DC_subdom"/>
</dbReference>
<comment type="subcellular location">
    <subcellularLocation>
        <location evidence="1 9">Cell inner membrane</location>
        <topology evidence="1 9">Multi-pass membrane protein</topology>
    </subcellularLocation>
</comment>
<dbReference type="Proteomes" id="UP000240505">
    <property type="component" value="Chromosome"/>
</dbReference>
<dbReference type="SUPFAM" id="SSF82693">
    <property type="entry name" value="Multidrug efflux transporter AcrB pore domain, PN1, PN2, PC1 and PC2 subdomains"/>
    <property type="match status" value="3"/>
</dbReference>
<dbReference type="PRINTS" id="PR00702">
    <property type="entry name" value="ACRIFLAVINRP"/>
</dbReference>
<comment type="similarity">
    <text evidence="2 9">Belongs to the resistance-nodulation-cell division (RND) (TC 2.A.6) family.</text>
</comment>
<dbReference type="AlphaFoldDB" id="A0A2R4CAB7"/>
<dbReference type="OrthoDB" id="9176627at2"/>
<dbReference type="Gene3D" id="3.30.70.1320">
    <property type="entry name" value="Multidrug efflux transporter AcrB pore domain like"/>
    <property type="match status" value="1"/>
</dbReference>
<gene>
    <name evidence="10" type="ORF">C9I28_13390</name>
</gene>
<dbReference type="SUPFAM" id="SSF82866">
    <property type="entry name" value="Multidrug efflux transporter AcrB transmembrane domain"/>
    <property type="match status" value="2"/>
</dbReference>
<dbReference type="GO" id="GO:0009636">
    <property type="term" value="P:response to toxic substance"/>
    <property type="evidence" value="ECO:0007669"/>
    <property type="project" value="UniProtKB-ARBA"/>
</dbReference>
<evidence type="ECO:0000313" key="10">
    <source>
        <dbReference type="EMBL" id="AVR96576.1"/>
    </source>
</evidence>
<protein>
    <recommendedName>
        <fullName evidence="9">Efflux pump membrane transporter</fullName>
    </recommendedName>
</protein>
<feature type="transmembrane region" description="Helical" evidence="9">
    <location>
        <begin position="469"/>
        <end position="496"/>
    </location>
</feature>
<dbReference type="Gene3D" id="1.20.1640.10">
    <property type="entry name" value="Multidrug efflux transporter AcrB transmembrane domain"/>
    <property type="match status" value="2"/>
</dbReference>
<keyword evidence="7 9" id="KW-1133">Transmembrane helix</keyword>
<feature type="transmembrane region" description="Helical" evidence="9">
    <location>
        <begin position="436"/>
        <end position="457"/>
    </location>
</feature>
<feature type="transmembrane region" description="Helical" evidence="9">
    <location>
        <begin position="12"/>
        <end position="31"/>
    </location>
</feature>
<keyword evidence="8 9" id="KW-0472">Membrane</keyword>
<evidence type="ECO:0000256" key="5">
    <source>
        <dbReference type="ARBA" id="ARBA00022519"/>
    </source>
</evidence>
<keyword evidence="4" id="KW-1003">Cell membrane</keyword>
<feature type="transmembrane region" description="Helical" evidence="9">
    <location>
        <begin position="365"/>
        <end position="387"/>
    </location>
</feature>
<sequence length="1034" mass="108065">MLARFFIERPVLAWVLAVVLMLAGGVALWRMPVAQYPDIAPPVVRVAATYPGASATVVENAVTQVLEQELKGVEGLLYFDAASNSSGEAELMLTFRQGLDPMLAQLQVQNRVNQVAYRLPRAVQQNGLSVSALQNSFLMVAVFADRSGRLSDADLADWMSGQVVDAVSRVPGVGQVRNFGAPYAMRIWLDPHKLHSFGLMPGDVIAAIEAQNTEVPVGELGARPSAAGQQINVSVTALSRLRTPQQFRSLVVKTGADGAAVRIEDVARVEIGSESYGSTSRLDGRSASGFAVLLAPGANALTTAAGVRARIAALALPPGVEVTYPEDATRFVKRSIAKVAMTLAEAVVLVGAVMFLFLGGWRATLVPLVTVPVVLLGTCAVLALSGYSVNTLTLFGMVLAIGLLVDDSIVVVENVERTMHEQGLDARAATLVSMRGITGALAGIALVLGAVFVPMAFFPGSVGVIYRQFAVTLVSAMALSVLVAVVLTPVLCAGLLRPAAHDHALARLQQRLQARYEGALGRLLGRPLRWLLVYGALLAIAAHAYTRLPTAFLPEDDQGTVMVRFALPPGAPYQRTAALAAQVEQYFLREEKANVDNIYTIAGFGNNGGGQNAGMAFVALKEWERRGAGEHTAQAIAARATLALGQLADARVFAMVPPPIDGLGQAGGLEFWLQDAAGQGAAALNAAAAGLSEQAGQLPGILYVDADGGLDAPQLRIDIDQVRARTLGLALDDVNQTLGAAWGGSYVNDFLDRGRIRRVLVQADAPYRAAPEDLQHWFVRGASGAMTPLSAFASTRWDAGPGQLRRFNGMPAIQLSAAAAPGASSGPLMDGVERLAAAQPGMALSWSGLSYQDRLSADQAPLLYCASVLFVFLCLAALYGSWSIPFAVLLAIPLGVLGAVAGAWLGGMQRDIFFQVGVLTTVGLSAKNAILIVEFAEHARRAGSSALAAVAQAAAQRLRPIVMTSLAFGAGIVPLLLASGPGAAAQRAIGASVLGGVLSATLLGVFLIPPCYLLVARLAPARGRAASPVSVIPA</sequence>
<evidence type="ECO:0000256" key="3">
    <source>
        <dbReference type="ARBA" id="ARBA00022448"/>
    </source>
</evidence>
<reference evidence="10 11" key="1">
    <citation type="submission" date="2018-03" db="EMBL/GenBank/DDBJ databases">
        <title>Massilia armeniaca sp. nov., isolated from desert soil.</title>
        <authorList>
            <person name="Huang H."/>
            <person name="Ren M."/>
        </authorList>
    </citation>
    <scope>NUCLEOTIDE SEQUENCE [LARGE SCALE GENOMIC DNA]</scope>
    <source>
        <strain evidence="10 11">ZMN-3</strain>
    </source>
</reference>
<evidence type="ECO:0000256" key="9">
    <source>
        <dbReference type="RuleBase" id="RU364070"/>
    </source>
</evidence>
<accession>A0A2R4CAB7</accession>
<dbReference type="InterPro" id="IPR001036">
    <property type="entry name" value="Acrflvin-R"/>
</dbReference>
<dbReference type="GO" id="GO:0015562">
    <property type="term" value="F:efflux transmembrane transporter activity"/>
    <property type="evidence" value="ECO:0007669"/>
    <property type="project" value="InterPro"/>
</dbReference>
<feature type="transmembrane region" description="Helical" evidence="9">
    <location>
        <begin position="957"/>
        <end position="977"/>
    </location>
</feature>
<dbReference type="PANTHER" id="PTHR32063">
    <property type="match status" value="1"/>
</dbReference>
<evidence type="ECO:0000256" key="8">
    <source>
        <dbReference type="ARBA" id="ARBA00023136"/>
    </source>
</evidence>
<dbReference type="Gene3D" id="3.30.2090.10">
    <property type="entry name" value="Multidrug efflux transporter AcrB TolC docking domain, DN and DC subdomains"/>
    <property type="match status" value="2"/>
</dbReference>
<dbReference type="Gene3D" id="3.30.70.1440">
    <property type="entry name" value="Multidrug efflux transporter AcrB pore domain"/>
    <property type="match status" value="1"/>
</dbReference>
<dbReference type="InterPro" id="IPR004764">
    <property type="entry name" value="MdtF-like"/>
</dbReference>
<keyword evidence="3 9" id="KW-0813">Transport</keyword>
<evidence type="ECO:0000256" key="6">
    <source>
        <dbReference type="ARBA" id="ARBA00022692"/>
    </source>
</evidence>
<evidence type="ECO:0000313" key="11">
    <source>
        <dbReference type="Proteomes" id="UP000240505"/>
    </source>
</evidence>
<name>A0A2R4CAB7_9BURK</name>
<dbReference type="FunFam" id="3.30.70.1430:FF:000001">
    <property type="entry name" value="Efflux pump membrane transporter"/>
    <property type="match status" value="1"/>
</dbReference>
<dbReference type="PANTHER" id="PTHR32063:SF32">
    <property type="entry name" value="AMINOGLYCOSIDE EFFLUX PUMP-RELATED"/>
    <property type="match status" value="1"/>
</dbReference>
<feature type="transmembrane region" description="Helical" evidence="9">
    <location>
        <begin position="861"/>
        <end position="879"/>
    </location>
</feature>
<organism evidence="10 11">
    <name type="scientific">Pseudoduganella armeniaca</name>
    <dbReference type="NCBI Taxonomy" id="2072590"/>
    <lineage>
        <taxon>Bacteria</taxon>
        <taxon>Pseudomonadati</taxon>
        <taxon>Pseudomonadota</taxon>
        <taxon>Betaproteobacteria</taxon>
        <taxon>Burkholderiales</taxon>
        <taxon>Oxalobacteraceae</taxon>
        <taxon>Telluria group</taxon>
        <taxon>Pseudoduganella</taxon>
    </lineage>
</organism>
<dbReference type="RefSeq" id="WP_107141924.1">
    <property type="nucleotide sequence ID" value="NZ_CP028324.1"/>
</dbReference>
<comment type="caution">
    <text evidence="9">Lacks conserved residue(s) required for the propagation of feature annotation.</text>
</comment>
<dbReference type="Pfam" id="PF00873">
    <property type="entry name" value="ACR_tran"/>
    <property type="match status" value="1"/>
</dbReference>
<feature type="transmembrane region" description="Helical" evidence="9">
    <location>
        <begin position="886"/>
        <end position="906"/>
    </location>
</feature>
<evidence type="ECO:0000256" key="7">
    <source>
        <dbReference type="ARBA" id="ARBA00022989"/>
    </source>
</evidence>
<proteinExistence type="inferred from homology"/>
<dbReference type="EMBL" id="CP028324">
    <property type="protein sequence ID" value="AVR96576.1"/>
    <property type="molecule type" value="Genomic_DNA"/>
</dbReference>
<dbReference type="GO" id="GO:0042910">
    <property type="term" value="F:xenobiotic transmembrane transporter activity"/>
    <property type="evidence" value="ECO:0007669"/>
    <property type="project" value="TreeGrafter"/>
</dbReference>
<feature type="transmembrane region" description="Helical" evidence="9">
    <location>
        <begin position="989"/>
        <end position="1015"/>
    </location>
</feature>
<evidence type="ECO:0000256" key="2">
    <source>
        <dbReference type="ARBA" id="ARBA00010942"/>
    </source>
</evidence>
<dbReference type="GO" id="GO:0005886">
    <property type="term" value="C:plasma membrane"/>
    <property type="evidence" value="ECO:0007669"/>
    <property type="project" value="UniProtKB-SubCell"/>
</dbReference>
<feature type="transmembrane region" description="Helical" evidence="9">
    <location>
        <begin position="339"/>
        <end position="358"/>
    </location>
</feature>
<evidence type="ECO:0000256" key="1">
    <source>
        <dbReference type="ARBA" id="ARBA00004429"/>
    </source>
</evidence>
<dbReference type="NCBIfam" id="NF000282">
    <property type="entry name" value="RND_permease_1"/>
    <property type="match status" value="1"/>
</dbReference>
<evidence type="ECO:0000256" key="4">
    <source>
        <dbReference type="ARBA" id="ARBA00022475"/>
    </source>
</evidence>
<dbReference type="KEGG" id="masz:C9I28_13390"/>